<dbReference type="AlphaFoldDB" id="A0A2K3QQR1"/>
<dbReference type="Proteomes" id="UP000236621">
    <property type="component" value="Unassembled WGS sequence"/>
</dbReference>
<dbReference type="EMBL" id="NRSZ01000032">
    <property type="protein sequence ID" value="PNY29880.1"/>
    <property type="molecule type" value="Genomic_DNA"/>
</dbReference>
<keyword evidence="2" id="KW-1185">Reference proteome</keyword>
<reference evidence="1 2" key="1">
    <citation type="submission" date="2017-08" db="EMBL/GenBank/DDBJ databases">
        <title>Harnessing the power of phylogenomics to disentangle the directionality and signatures of interkingdom host jumping in the parasitic fungal genus Tolypocladium.</title>
        <authorList>
            <person name="Quandt C.A."/>
            <person name="Patterson W."/>
            <person name="Spatafora J.W."/>
        </authorList>
    </citation>
    <scope>NUCLEOTIDE SEQUENCE [LARGE SCALE GENOMIC DNA]</scope>
    <source>
        <strain evidence="1 2">CBS 113982</strain>
    </source>
</reference>
<comment type="caution">
    <text evidence="1">The sequence shown here is derived from an EMBL/GenBank/DDBJ whole genome shotgun (WGS) entry which is preliminary data.</text>
</comment>
<gene>
    <name evidence="1" type="ORF">TCAP_00206</name>
</gene>
<name>A0A2K3QQR1_9HYPO</name>
<evidence type="ECO:0000313" key="2">
    <source>
        <dbReference type="Proteomes" id="UP000236621"/>
    </source>
</evidence>
<accession>A0A2K3QQR1</accession>
<proteinExistence type="predicted"/>
<organism evidence="1 2">
    <name type="scientific">Tolypocladium capitatum</name>
    <dbReference type="NCBI Taxonomy" id="45235"/>
    <lineage>
        <taxon>Eukaryota</taxon>
        <taxon>Fungi</taxon>
        <taxon>Dikarya</taxon>
        <taxon>Ascomycota</taxon>
        <taxon>Pezizomycotina</taxon>
        <taxon>Sordariomycetes</taxon>
        <taxon>Hypocreomycetidae</taxon>
        <taxon>Hypocreales</taxon>
        <taxon>Ophiocordycipitaceae</taxon>
        <taxon>Tolypocladium</taxon>
    </lineage>
</organism>
<evidence type="ECO:0000313" key="1">
    <source>
        <dbReference type="EMBL" id="PNY29880.1"/>
    </source>
</evidence>
<protein>
    <submittedName>
        <fullName evidence="1">Uncharacterized protein</fullName>
    </submittedName>
</protein>
<sequence>MQMMLLLVVGASVVFGVCHYYLSCLRHNIAEAKRSGFNYVVVLDGPAVDAHHHAVPQELVGGMARVWPAPGAAGTAGTHKMTLEDGHG</sequence>